<dbReference type="AlphaFoldDB" id="A0A7Y9ESK0"/>
<feature type="region of interest" description="Disordered" evidence="1">
    <location>
        <begin position="254"/>
        <end position="280"/>
    </location>
</feature>
<protein>
    <recommendedName>
        <fullName evidence="4">Bacteriocin biosynthesis cyclodehydratase domain-containing protein</fullName>
    </recommendedName>
</protein>
<dbReference type="Proteomes" id="UP000552045">
    <property type="component" value="Unassembled WGS sequence"/>
</dbReference>
<dbReference type="Gene3D" id="3.40.50.720">
    <property type="entry name" value="NAD(P)-binding Rossmann-like Domain"/>
    <property type="match status" value="1"/>
</dbReference>
<reference evidence="2 3" key="1">
    <citation type="submission" date="2020-07" db="EMBL/GenBank/DDBJ databases">
        <title>Sequencing the genomes of 1000 actinobacteria strains.</title>
        <authorList>
            <person name="Klenk H.-P."/>
        </authorList>
    </citation>
    <scope>NUCLEOTIDE SEQUENCE [LARGE SCALE GENOMIC DNA]</scope>
    <source>
        <strain evidence="2 3">DSM 22185</strain>
    </source>
</reference>
<comment type="caution">
    <text evidence="2">The sequence shown here is derived from an EMBL/GenBank/DDBJ whole genome shotgun (WGS) entry which is preliminary data.</text>
</comment>
<gene>
    <name evidence="2" type="ORF">BKA02_000051</name>
</gene>
<accession>A0A7Y9ESK0</accession>
<name>A0A7Y9ESK0_9MICO</name>
<evidence type="ECO:0000313" key="3">
    <source>
        <dbReference type="Proteomes" id="UP000552045"/>
    </source>
</evidence>
<sequence>MEILRLDPDRLPLWRDADTVQFGVEAEVTVRLDGDWGDRLIHELSLGIPENAFDVVAHRCGASLDEARRFRALLSPVLEREPARLAARLVLPSDFDIGVELRLRDALTEAGVDPTSGDDNAPLIVVHHGVALASASVPLVRTDTAHLPVAFHPGGAAVGPLIVPGRTPCLACRDAHDRSRDPAWAAVHSQLVERHPGPVPMRRIAATADAIADLLDQRCAAEREGSSRIVRVSADATRSSREVRFHAECHCRSPRESERADAAPVPIPVTSSRRAYARPA</sequence>
<keyword evidence="3" id="KW-1185">Reference proteome</keyword>
<evidence type="ECO:0000313" key="2">
    <source>
        <dbReference type="EMBL" id="NYD52996.1"/>
    </source>
</evidence>
<proteinExistence type="predicted"/>
<evidence type="ECO:0008006" key="4">
    <source>
        <dbReference type="Google" id="ProtNLM"/>
    </source>
</evidence>
<organism evidence="2 3">
    <name type="scientific">Microbacterium pseudoresistens</name>
    <dbReference type="NCBI Taxonomy" id="640634"/>
    <lineage>
        <taxon>Bacteria</taxon>
        <taxon>Bacillati</taxon>
        <taxon>Actinomycetota</taxon>
        <taxon>Actinomycetes</taxon>
        <taxon>Micrococcales</taxon>
        <taxon>Microbacteriaceae</taxon>
        <taxon>Microbacterium</taxon>
    </lineage>
</organism>
<evidence type="ECO:0000256" key="1">
    <source>
        <dbReference type="SAM" id="MobiDB-lite"/>
    </source>
</evidence>
<dbReference type="EMBL" id="JACCBH010000001">
    <property type="protein sequence ID" value="NYD52996.1"/>
    <property type="molecule type" value="Genomic_DNA"/>
</dbReference>